<dbReference type="Proteomes" id="UP000092993">
    <property type="component" value="Unassembled WGS sequence"/>
</dbReference>
<sequence length="85" mass="9788">MPTRENCVRLESLLEAAAALVEMKKVVDKVDQDIKVMNMRLEHLREGDGAEGGRRCGEYEEHKKSQTDAEIHVYLFCGYLYDRAQ</sequence>
<reference evidence="1 2" key="1">
    <citation type="submission" date="2016-03" db="EMBL/GenBank/DDBJ databases">
        <title>Whole genome sequencing of Grifola frondosa 9006-11.</title>
        <authorList>
            <person name="Min B."/>
            <person name="Park H."/>
            <person name="Kim J.-G."/>
            <person name="Cho H."/>
            <person name="Oh Y.-L."/>
            <person name="Kong W.-S."/>
            <person name="Choi I.-G."/>
        </authorList>
    </citation>
    <scope>NUCLEOTIDE SEQUENCE [LARGE SCALE GENOMIC DNA]</scope>
    <source>
        <strain evidence="1 2">9006-11</strain>
    </source>
</reference>
<protein>
    <submittedName>
        <fullName evidence="1">Uncharacterized protein</fullName>
    </submittedName>
</protein>
<dbReference type="AlphaFoldDB" id="A0A1C7M1H5"/>
<evidence type="ECO:0000313" key="1">
    <source>
        <dbReference type="EMBL" id="OBZ70256.1"/>
    </source>
</evidence>
<dbReference type="EMBL" id="LUGG01000014">
    <property type="protein sequence ID" value="OBZ70256.1"/>
    <property type="molecule type" value="Genomic_DNA"/>
</dbReference>
<comment type="caution">
    <text evidence="1">The sequence shown here is derived from an EMBL/GenBank/DDBJ whole genome shotgun (WGS) entry which is preliminary data.</text>
</comment>
<proteinExistence type="predicted"/>
<evidence type="ECO:0000313" key="2">
    <source>
        <dbReference type="Proteomes" id="UP000092993"/>
    </source>
</evidence>
<gene>
    <name evidence="1" type="ORF">A0H81_09635</name>
</gene>
<name>A0A1C7M1H5_GRIFR</name>
<organism evidence="1 2">
    <name type="scientific">Grifola frondosa</name>
    <name type="common">Maitake</name>
    <name type="synonym">Polyporus frondosus</name>
    <dbReference type="NCBI Taxonomy" id="5627"/>
    <lineage>
        <taxon>Eukaryota</taxon>
        <taxon>Fungi</taxon>
        <taxon>Dikarya</taxon>
        <taxon>Basidiomycota</taxon>
        <taxon>Agaricomycotina</taxon>
        <taxon>Agaricomycetes</taxon>
        <taxon>Polyporales</taxon>
        <taxon>Grifolaceae</taxon>
        <taxon>Grifola</taxon>
    </lineage>
</organism>
<accession>A0A1C7M1H5</accession>
<keyword evidence="2" id="KW-1185">Reference proteome</keyword>
<dbReference type="STRING" id="5627.A0A1C7M1H5"/>